<dbReference type="Proteomes" id="UP000249260">
    <property type="component" value="Unassembled WGS sequence"/>
</dbReference>
<keyword evidence="2" id="KW-1185">Reference proteome</keyword>
<evidence type="ECO:0008006" key="3">
    <source>
        <dbReference type="Google" id="ProtNLM"/>
    </source>
</evidence>
<evidence type="ECO:0000313" key="2">
    <source>
        <dbReference type="Proteomes" id="UP000249260"/>
    </source>
</evidence>
<dbReference type="InterPro" id="IPR008775">
    <property type="entry name" value="Phytyl_CoA_dOase-like"/>
</dbReference>
<sequence>MELTFHQKKQLIEQGYVKVPGVVPKIMIQETMKAINHSIGRGIPENHNGANYCRELESKPFITDMFNRTSAKTIIDSLVGEDAYHRIGMGQIALRFPTYMDDPPDDLGAHLDGVLRVKESIAQNFTALVGVILSDQTEPGQGNFTVYPGTHKLYEQYFREHGAEVLFRDEGFRTKHRSDNVPLPKPVQITGEPGDLIITHYQLVHAGGINLSERIRYSVYFRVDHKERRNDWQTPLVDMWSHWPGLRTALAKITS</sequence>
<dbReference type="EMBL" id="QLUW01000001">
    <property type="protein sequence ID" value="RAP77305.1"/>
    <property type="molecule type" value="Genomic_DNA"/>
</dbReference>
<name>A0A328U8S8_9BACL</name>
<dbReference type="GO" id="GO:0016706">
    <property type="term" value="F:2-oxoglutarate-dependent dioxygenase activity"/>
    <property type="evidence" value="ECO:0007669"/>
    <property type="project" value="UniProtKB-ARBA"/>
</dbReference>
<dbReference type="SUPFAM" id="SSF51197">
    <property type="entry name" value="Clavaminate synthase-like"/>
    <property type="match status" value="1"/>
</dbReference>
<organism evidence="1 2">
    <name type="scientific">Paenibacillus montanisoli</name>
    <dbReference type="NCBI Taxonomy" id="2081970"/>
    <lineage>
        <taxon>Bacteria</taxon>
        <taxon>Bacillati</taxon>
        <taxon>Bacillota</taxon>
        <taxon>Bacilli</taxon>
        <taxon>Bacillales</taxon>
        <taxon>Paenibacillaceae</taxon>
        <taxon>Paenibacillus</taxon>
    </lineage>
</organism>
<proteinExistence type="predicted"/>
<reference evidence="1 2" key="1">
    <citation type="submission" date="2018-06" db="EMBL/GenBank/DDBJ databases">
        <title>Paenibacillus montanisoli sp. nov., isolated from mountain area soil.</title>
        <authorList>
            <person name="Wu M."/>
        </authorList>
    </citation>
    <scope>NUCLEOTIDE SEQUENCE [LARGE SCALE GENOMIC DNA]</scope>
    <source>
        <strain evidence="1 2">RA17</strain>
    </source>
</reference>
<evidence type="ECO:0000313" key="1">
    <source>
        <dbReference type="EMBL" id="RAP77305.1"/>
    </source>
</evidence>
<protein>
    <recommendedName>
        <fullName evidence="3">Phytanoyl-CoA dioxygenase</fullName>
    </recommendedName>
</protein>
<accession>A0A328U8S8</accession>
<dbReference type="AlphaFoldDB" id="A0A328U8S8"/>
<dbReference type="OrthoDB" id="9796766at2"/>
<dbReference type="Pfam" id="PF05721">
    <property type="entry name" value="PhyH"/>
    <property type="match status" value="1"/>
</dbReference>
<gene>
    <name evidence="1" type="ORF">DL346_02070</name>
</gene>
<dbReference type="Gene3D" id="2.60.120.620">
    <property type="entry name" value="q2cbj1_9rhob like domain"/>
    <property type="match status" value="1"/>
</dbReference>
<dbReference type="RefSeq" id="WP_112880430.1">
    <property type="nucleotide sequence ID" value="NZ_QLUW01000001.1"/>
</dbReference>
<comment type="caution">
    <text evidence="1">The sequence shown here is derived from an EMBL/GenBank/DDBJ whole genome shotgun (WGS) entry which is preliminary data.</text>
</comment>